<gene>
    <name evidence="2" type="ORF">FUA23_13240</name>
</gene>
<evidence type="ECO:0000259" key="1">
    <source>
        <dbReference type="Pfam" id="PF01966"/>
    </source>
</evidence>
<dbReference type="Proteomes" id="UP000321907">
    <property type="component" value="Unassembled WGS sequence"/>
</dbReference>
<protein>
    <submittedName>
        <fullName evidence="2">HD domain-containing protein</fullName>
    </submittedName>
</protein>
<keyword evidence="3" id="KW-1185">Reference proteome</keyword>
<name>A0A5C7FEX5_9BACT</name>
<dbReference type="SUPFAM" id="SSF109604">
    <property type="entry name" value="HD-domain/PDEase-like"/>
    <property type="match status" value="1"/>
</dbReference>
<dbReference type="InterPro" id="IPR006674">
    <property type="entry name" value="HD_domain"/>
</dbReference>
<dbReference type="InterPro" id="IPR003607">
    <property type="entry name" value="HD/PDEase_dom"/>
</dbReference>
<dbReference type="OrthoDB" id="5728337at2"/>
<comment type="caution">
    <text evidence="2">The sequence shown here is derived from an EMBL/GenBank/DDBJ whole genome shotgun (WGS) entry which is preliminary data.</text>
</comment>
<dbReference type="RefSeq" id="WP_147931225.1">
    <property type="nucleotide sequence ID" value="NZ_VOXD01000019.1"/>
</dbReference>
<evidence type="ECO:0000313" key="2">
    <source>
        <dbReference type="EMBL" id="TXF88808.1"/>
    </source>
</evidence>
<dbReference type="Pfam" id="PF01966">
    <property type="entry name" value="HD"/>
    <property type="match status" value="1"/>
</dbReference>
<accession>A0A5C7FEX5</accession>
<dbReference type="AlphaFoldDB" id="A0A5C7FEX5"/>
<reference evidence="2 3" key="1">
    <citation type="submission" date="2019-08" db="EMBL/GenBank/DDBJ databases">
        <title>Lewinella sp. strain SSH13 Genome sequencing and assembly.</title>
        <authorList>
            <person name="Kim I."/>
        </authorList>
    </citation>
    <scope>NUCLEOTIDE SEQUENCE [LARGE SCALE GENOMIC DNA]</scope>
    <source>
        <strain evidence="2 3">SSH13</strain>
    </source>
</reference>
<proteinExistence type="predicted"/>
<evidence type="ECO:0000313" key="3">
    <source>
        <dbReference type="Proteomes" id="UP000321907"/>
    </source>
</evidence>
<dbReference type="Gene3D" id="1.10.3210.10">
    <property type="entry name" value="Hypothetical protein af1432"/>
    <property type="match status" value="1"/>
</dbReference>
<dbReference type="CDD" id="cd00077">
    <property type="entry name" value="HDc"/>
    <property type="match status" value="1"/>
</dbReference>
<feature type="domain" description="HD" evidence="1">
    <location>
        <begin position="33"/>
        <end position="131"/>
    </location>
</feature>
<dbReference type="EMBL" id="VOXD01000019">
    <property type="protein sequence ID" value="TXF88808.1"/>
    <property type="molecule type" value="Genomic_DNA"/>
</dbReference>
<sequence>MIQRLSRITRAVGRHVGQLLIHDLPADRIFHNLHHTIDVVQGVLEIGEAEGLSQKDLEIVLLAAWFHDTGHTKVYAGHEAESCVIAREYLERKAYPAEDLEKVLGCIRATKMPQSPKNHLEEVLCDADMYHLSHPTYEQSQVLLREEWWLTLGHERTDQEWEQENDLFLLEHSYFTHYGKKELQRRKDIYGLGVG</sequence>
<organism evidence="2 3">
    <name type="scientific">Neolewinella aurantiaca</name>
    <dbReference type="NCBI Taxonomy" id="2602767"/>
    <lineage>
        <taxon>Bacteria</taxon>
        <taxon>Pseudomonadati</taxon>
        <taxon>Bacteroidota</taxon>
        <taxon>Saprospiria</taxon>
        <taxon>Saprospirales</taxon>
        <taxon>Lewinellaceae</taxon>
        <taxon>Neolewinella</taxon>
    </lineage>
</organism>